<dbReference type="PANTHER" id="PTHR30537">
    <property type="entry name" value="HTH-TYPE TRANSCRIPTIONAL REGULATOR"/>
    <property type="match status" value="1"/>
</dbReference>
<dbReference type="InterPro" id="IPR036390">
    <property type="entry name" value="WH_DNA-bd_sf"/>
</dbReference>
<dbReference type="Pfam" id="PF03466">
    <property type="entry name" value="LysR_substrate"/>
    <property type="match status" value="1"/>
</dbReference>
<keyword evidence="4" id="KW-0804">Transcription</keyword>
<keyword evidence="3" id="KW-0238">DNA-binding</keyword>
<proteinExistence type="inferred from homology"/>
<evidence type="ECO:0000313" key="7">
    <source>
        <dbReference type="Proteomes" id="UP000053690"/>
    </source>
</evidence>
<evidence type="ECO:0000256" key="2">
    <source>
        <dbReference type="ARBA" id="ARBA00023015"/>
    </source>
</evidence>
<dbReference type="GO" id="GO:0006351">
    <property type="term" value="P:DNA-templated transcription"/>
    <property type="evidence" value="ECO:0007669"/>
    <property type="project" value="TreeGrafter"/>
</dbReference>
<keyword evidence="7" id="KW-1185">Reference proteome</keyword>
<dbReference type="CDD" id="cd08432">
    <property type="entry name" value="PBP2_GcdR_TrpI_HvrB_AmpR_like"/>
    <property type="match status" value="1"/>
</dbReference>
<dbReference type="Proteomes" id="UP000053690">
    <property type="component" value="Unassembled WGS sequence"/>
</dbReference>
<reference evidence="7" key="1">
    <citation type="submission" date="2015-12" db="EMBL/GenBank/DDBJ databases">
        <authorList>
            <person name="Zhang G."/>
            <person name="Stingl U."/>
        </authorList>
    </citation>
    <scope>NUCLEOTIDE SEQUENCE [LARGE SCALE GENOMIC DNA]</scope>
    <source>
        <strain evidence="7">ZGT108</strain>
    </source>
</reference>
<dbReference type="EMBL" id="LQBP01000006">
    <property type="protein sequence ID" value="KUJ78487.1"/>
    <property type="molecule type" value="Genomic_DNA"/>
</dbReference>
<protein>
    <recommendedName>
        <fullName evidence="5">HTH lysR-type domain-containing protein</fullName>
    </recommendedName>
</protein>
<dbReference type="FunFam" id="1.10.10.10:FF:000038">
    <property type="entry name" value="Glycine cleavage system transcriptional activator"/>
    <property type="match status" value="1"/>
</dbReference>
<dbReference type="PRINTS" id="PR00039">
    <property type="entry name" value="HTHLYSR"/>
</dbReference>
<comment type="caution">
    <text evidence="6">The sequence shown here is derived from an EMBL/GenBank/DDBJ whole genome shotgun (WGS) entry which is preliminary data.</text>
</comment>
<dbReference type="SUPFAM" id="SSF53850">
    <property type="entry name" value="Periplasmic binding protein-like II"/>
    <property type="match status" value="1"/>
</dbReference>
<dbReference type="GO" id="GO:0003700">
    <property type="term" value="F:DNA-binding transcription factor activity"/>
    <property type="evidence" value="ECO:0007669"/>
    <property type="project" value="InterPro"/>
</dbReference>
<sequence>MRSSPNLPPLLSLRAFSAVARLLSFRKAADELLISQSTVSHHIRQLENTLGTPLFVRHARSVSLTPEGERYLSHIDAAFRTITDATAELRAQVGLQTLRVTALPSFCSLWLVSCLSSFSEAHPEIEIELDPSLENISFTRDEADLGIRYGTGPWTGVDATLLHVEKIAPVAHAARSTSLGDLSDEQLLLSLKKHEWQVWAKSQGVTLAGAKRMPLTDYNVVVQAAIDGSGVAIGRQLLVDPLVRAGRLKWLADPKIVDQRLGYWLVSAKGRAFTPAMSVFADWLTGAFAEIKT</sequence>
<dbReference type="AlphaFoldDB" id="A0A0X3TRZ9"/>
<accession>A0A0X3TRZ9</accession>
<dbReference type="SUPFAM" id="SSF46785">
    <property type="entry name" value="Winged helix' DNA-binding domain"/>
    <property type="match status" value="1"/>
</dbReference>
<feature type="domain" description="HTH lysR-type" evidence="5">
    <location>
        <begin position="8"/>
        <end position="65"/>
    </location>
</feature>
<dbReference type="InterPro" id="IPR005119">
    <property type="entry name" value="LysR_subst-bd"/>
</dbReference>
<evidence type="ECO:0000256" key="4">
    <source>
        <dbReference type="ARBA" id="ARBA00023163"/>
    </source>
</evidence>
<dbReference type="Pfam" id="PF00126">
    <property type="entry name" value="HTH_1"/>
    <property type="match status" value="1"/>
</dbReference>
<gene>
    <name evidence="6" type="ORF">AVO44_12275</name>
</gene>
<dbReference type="InterPro" id="IPR000847">
    <property type="entry name" value="LysR_HTH_N"/>
</dbReference>
<keyword evidence="2" id="KW-0805">Transcription regulation</keyword>
<dbReference type="Gene3D" id="3.40.190.10">
    <property type="entry name" value="Periplasmic binding protein-like II"/>
    <property type="match status" value="2"/>
</dbReference>
<dbReference type="PANTHER" id="PTHR30537:SF74">
    <property type="entry name" value="HTH-TYPE TRANSCRIPTIONAL REGULATOR TRPI"/>
    <property type="match status" value="1"/>
</dbReference>
<dbReference type="STRING" id="1685378.AVO44_12275"/>
<dbReference type="GO" id="GO:0043565">
    <property type="term" value="F:sequence-specific DNA binding"/>
    <property type="evidence" value="ECO:0007669"/>
    <property type="project" value="TreeGrafter"/>
</dbReference>
<evidence type="ECO:0000259" key="5">
    <source>
        <dbReference type="PROSITE" id="PS50931"/>
    </source>
</evidence>
<evidence type="ECO:0000256" key="1">
    <source>
        <dbReference type="ARBA" id="ARBA00009437"/>
    </source>
</evidence>
<dbReference type="Gene3D" id="1.10.10.10">
    <property type="entry name" value="Winged helix-like DNA-binding domain superfamily/Winged helix DNA-binding domain"/>
    <property type="match status" value="1"/>
</dbReference>
<dbReference type="OrthoDB" id="9813056at2"/>
<evidence type="ECO:0000313" key="6">
    <source>
        <dbReference type="EMBL" id="KUJ78487.1"/>
    </source>
</evidence>
<dbReference type="InterPro" id="IPR036388">
    <property type="entry name" value="WH-like_DNA-bd_sf"/>
</dbReference>
<name>A0A0X3TRZ9_9RHOB</name>
<dbReference type="InterPro" id="IPR058163">
    <property type="entry name" value="LysR-type_TF_proteobact-type"/>
</dbReference>
<dbReference type="PROSITE" id="PS50931">
    <property type="entry name" value="HTH_LYSR"/>
    <property type="match status" value="1"/>
</dbReference>
<comment type="similarity">
    <text evidence="1">Belongs to the LysR transcriptional regulatory family.</text>
</comment>
<organism evidence="6 7">
    <name type="scientific">Ruegeria profundi</name>
    <dbReference type="NCBI Taxonomy" id="1685378"/>
    <lineage>
        <taxon>Bacteria</taxon>
        <taxon>Pseudomonadati</taxon>
        <taxon>Pseudomonadota</taxon>
        <taxon>Alphaproteobacteria</taxon>
        <taxon>Rhodobacterales</taxon>
        <taxon>Roseobacteraceae</taxon>
        <taxon>Ruegeria</taxon>
    </lineage>
</organism>
<evidence type="ECO:0000256" key="3">
    <source>
        <dbReference type="ARBA" id="ARBA00023125"/>
    </source>
</evidence>